<dbReference type="InterPro" id="IPR027383">
    <property type="entry name" value="Znf_put"/>
</dbReference>
<comment type="caution">
    <text evidence="3">The sequence shown here is derived from an EMBL/GenBank/DDBJ whole genome shotgun (WGS) entry which is preliminary data.</text>
</comment>
<feature type="transmembrane region" description="Helical" evidence="1">
    <location>
        <begin position="88"/>
        <end position="108"/>
    </location>
</feature>
<dbReference type="Proteomes" id="UP000276443">
    <property type="component" value="Unassembled WGS sequence"/>
</dbReference>
<dbReference type="RefSeq" id="WP_124222054.1">
    <property type="nucleotide sequence ID" value="NZ_RKRF01000009.1"/>
</dbReference>
<dbReference type="Pfam" id="PF13490">
    <property type="entry name" value="zf-HC2"/>
    <property type="match status" value="1"/>
</dbReference>
<protein>
    <submittedName>
        <fullName evidence="3">Putative zinc finger protein</fullName>
    </submittedName>
</protein>
<evidence type="ECO:0000256" key="1">
    <source>
        <dbReference type="SAM" id="Phobius"/>
    </source>
</evidence>
<dbReference type="EMBL" id="RKRF01000009">
    <property type="protein sequence ID" value="RPF53492.1"/>
    <property type="molecule type" value="Genomic_DNA"/>
</dbReference>
<keyword evidence="1" id="KW-0812">Transmembrane</keyword>
<name>A0A3N5C295_9BACI</name>
<evidence type="ECO:0000313" key="3">
    <source>
        <dbReference type="EMBL" id="RPF53492.1"/>
    </source>
</evidence>
<reference evidence="3 4" key="1">
    <citation type="submission" date="2018-11" db="EMBL/GenBank/DDBJ databases">
        <title>Genomic Encyclopedia of Type Strains, Phase IV (KMG-IV): sequencing the most valuable type-strain genomes for metagenomic binning, comparative biology and taxonomic classification.</title>
        <authorList>
            <person name="Goeker M."/>
        </authorList>
    </citation>
    <scope>NUCLEOTIDE SEQUENCE [LARGE SCALE GENOMIC DNA]</scope>
    <source>
        <strain evidence="3 4">DSM 18090</strain>
    </source>
</reference>
<dbReference type="OrthoDB" id="9782842at2"/>
<keyword evidence="4" id="KW-1185">Reference proteome</keyword>
<evidence type="ECO:0000313" key="4">
    <source>
        <dbReference type="Proteomes" id="UP000276443"/>
    </source>
</evidence>
<sequence>MACNQVFEDELHHYLNHELTYEEEINLKHHIMSCRACQKHYQELKRVDQKLSDIKDVEVPSDLKCNIMAQLPKDSRFKRGRKIVKEHPMISAAVAFFIMLFISTLMNYHSNQQMSLSKHEGVVTQGDRVIIPEGEIIEGDFIVRNAEVVLEGQIRGNLTLVNSQVIDHTIHHGDQFNKYNHHVEGKVVEIDQYVHWIYHKAENEIKSFMTFVTP</sequence>
<feature type="domain" description="Putative zinc-finger" evidence="2">
    <location>
        <begin position="6"/>
        <end position="38"/>
    </location>
</feature>
<organism evidence="3 4">
    <name type="scientific">Aquisalibacillus elongatus</name>
    <dbReference type="NCBI Taxonomy" id="485577"/>
    <lineage>
        <taxon>Bacteria</taxon>
        <taxon>Bacillati</taxon>
        <taxon>Bacillota</taxon>
        <taxon>Bacilli</taxon>
        <taxon>Bacillales</taxon>
        <taxon>Bacillaceae</taxon>
        <taxon>Aquisalibacillus</taxon>
    </lineage>
</organism>
<keyword evidence="1" id="KW-0472">Membrane</keyword>
<gene>
    <name evidence="3" type="ORF">EDC24_1995</name>
</gene>
<keyword evidence="1" id="KW-1133">Transmembrane helix</keyword>
<evidence type="ECO:0000259" key="2">
    <source>
        <dbReference type="Pfam" id="PF13490"/>
    </source>
</evidence>
<proteinExistence type="predicted"/>
<dbReference type="AlphaFoldDB" id="A0A3N5C295"/>
<accession>A0A3N5C295</accession>